<feature type="transmembrane region" description="Helical" evidence="1">
    <location>
        <begin position="359"/>
        <end position="379"/>
    </location>
</feature>
<dbReference type="SUPFAM" id="SSF82714">
    <property type="entry name" value="Multidrug efflux transporter AcrB TolC docking domain, DN and DC subdomains"/>
    <property type="match status" value="2"/>
</dbReference>
<feature type="transmembrane region" description="Helical" evidence="1">
    <location>
        <begin position="853"/>
        <end position="870"/>
    </location>
</feature>
<keyword evidence="1" id="KW-0472">Membrane</keyword>
<dbReference type="Gene3D" id="3.30.70.1320">
    <property type="entry name" value="Multidrug efflux transporter AcrB pore domain like"/>
    <property type="match status" value="1"/>
</dbReference>
<gene>
    <name evidence="2" type="ORF">HG543_16685</name>
</gene>
<protein>
    <submittedName>
        <fullName evidence="2">Efflux RND transporter permease subunit</fullName>
    </submittedName>
</protein>
<dbReference type="Pfam" id="PF00873">
    <property type="entry name" value="ACR_tran"/>
    <property type="match status" value="1"/>
</dbReference>
<dbReference type="RefSeq" id="WP_169345772.1">
    <property type="nucleotide sequence ID" value="NZ_JABBJJ010000069.1"/>
</dbReference>
<dbReference type="InterPro" id="IPR027463">
    <property type="entry name" value="AcrB_DN_DC_subdom"/>
</dbReference>
<evidence type="ECO:0000313" key="3">
    <source>
        <dbReference type="Proteomes" id="UP000518300"/>
    </source>
</evidence>
<feature type="transmembrane region" description="Helical" evidence="1">
    <location>
        <begin position="882"/>
        <end position="902"/>
    </location>
</feature>
<dbReference type="AlphaFoldDB" id="A0A848LHD0"/>
<dbReference type="PANTHER" id="PTHR32063">
    <property type="match status" value="1"/>
</dbReference>
<dbReference type="GO" id="GO:0005886">
    <property type="term" value="C:plasma membrane"/>
    <property type="evidence" value="ECO:0007669"/>
    <property type="project" value="TreeGrafter"/>
</dbReference>
<feature type="transmembrane region" description="Helical" evidence="1">
    <location>
        <begin position="385"/>
        <end position="409"/>
    </location>
</feature>
<feature type="transmembrane region" description="Helical" evidence="1">
    <location>
        <begin position="908"/>
        <end position="931"/>
    </location>
</feature>
<feature type="transmembrane region" description="Helical" evidence="1">
    <location>
        <begin position="12"/>
        <end position="30"/>
    </location>
</feature>
<organism evidence="2 3">
    <name type="scientific">Pyxidicoccus fallax</name>
    <dbReference type="NCBI Taxonomy" id="394095"/>
    <lineage>
        <taxon>Bacteria</taxon>
        <taxon>Pseudomonadati</taxon>
        <taxon>Myxococcota</taxon>
        <taxon>Myxococcia</taxon>
        <taxon>Myxococcales</taxon>
        <taxon>Cystobacterineae</taxon>
        <taxon>Myxococcaceae</taxon>
        <taxon>Pyxidicoccus</taxon>
    </lineage>
</organism>
<evidence type="ECO:0000313" key="2">
    <source>
        <dbReference type="EMBL" id="NMO16481.1"/>
    </source>
</evidence>
<dbReference type="Gene3D" id="3.30.70.1430">
    <property type="entry name" value="Multidrug efflux transporter AcrB pore domain"/>
    <property type="match status" value="2"/>
</dbReference>
<dbReference type="Gene3D" id="3.30.2090.10">
    <property type="entry name" value="Multidrug efflux transporter AcrB TolC docking domain, DN and DC subdomains"/>
    <property type="match status" value="2"/>
</dbReference>
<accession>A0A848LHD0</accession>
<evidence type="ECO:0000256" key="1">
    <source>
        <dbReference type="SAM" id="Phobius"/>
    </source>
</evidence>
<dbReference type="PANTHER" id="PTHR32063:SF0">
    <property type="entry name" value="SWARMING MOTILITY PROTEIN SWRC"/>
    <property type="match status" value="1"/>
</dbReference>
<feature type="transmembrane region" description="Helical" evidence="1">
    <location>
        <begin position="952"/>
        <end position="971"/>
    </location>
</feature>
<reference evidence="2 3" key="1">
    <citation type="submission" date="2020-04" db="EMBL/GenBank/DDBJ databases">
        <title>Draft genome of Pyxidicoccus fallax type strain.</title>
        <authorList>
            <person name="Whitworth D.E."/>
        </authorList>
    </citation>
    <scope>NUCLEOTIDE SEQUENCE [LARGE SCALE GENOMIC DNA]</scope>
    <source>
        <strain evidence="2 3">DSM 14698</strain>
    </source>
</reference>
<dbReference type="EMBL" id="JABBJJ010000069">
    <property type="protein sequence ID" value="NMO16481.1"/>
    <property type="molecule type" value="Genomic_DNA"/>
</dbReference>
<feature type="transmembrane region" description="Helical" evidence="1">
    <location>
        <begin position="530"/>
        <end position="552"/>
    </location>
</feature>
<dbReference type="InterPro" id="IPR001036">
    <property type="entry name" value="Acrflvin-R"/>
</dbReference>
<dbReference type="PRINTS" id="PR00702">
    <property type="entry name" value="ACRIFLAVINRP"/>
</dbReference>
<sequence length="1041" mass="111631">MLLSDVSIRRPVFTAMMSLCLIVLGLMGLGRVGTDLYPDVSFPVVSVQTVYKGAGPGEIETQVVKPIEDAVAGISGVDKIHSFSRENVGVIWVQFKLSTNLDRAVQDVRDKVASVANKLPQDADSPVVGRVDLSATPILTYAVSAQLPSQELRRLIDDRIKPALAQLEGAAEVRVTGGDTREIQIDIDLDKARAAGVSPLDIAQRVGAENLDLPAGRLLLGPSELTVRSLGQFRDVDEIRALPVARSRTGAQVRLDEIATVTDGVAERRTLARLNSKDAVILEIVKQPGSNTMAVSDAVKATMAKMVPAVGNGFEATLLIDQSVLIKENAHEVWIALVFGGAMAVLIILMFLLDARGTFISSLALPTSVIGTFFVMYVLDYTLNQMTLLALSLAIGLLIDDAVVVREAITHRLEKGEDPMSAAANGTKDVGLAVLATTMSLVAVFVPVAFMPGIVGQFFKQFGITICVAVLVSLFISFTLDPMLSSRLAKTRKPGEVHRDNAVAAVLRRFLDGTERVYEGILRWVLAHKWATAGITIAVLVLSFGAASRLGAEFMAAEDRSQFLVDLTLPDSVNLAETEARTAEAEALLKKIPEVTDVYSIVGTNGDVNKARLRVLTVDKNAREKGVATLKEEARALLAPALVATRVNLMDPPMLEGLGDYYPIMVRVTGPDLARINQEAERVAGILRGLQGTADVRVESNPPKPEMQVRIDRARATDAGLNASALALQLRLAISGDVVAKLREGITETDIRVRLSEKDRATPERVRELEVYTPRGLLPVSDVASVEMRDGPSVIEHDNRERQIAVYSQLAKGAALGDIAAALKAEVAKQPLPAGYAITYDGQMKSLDEQNSAFGMAFLLAFVFIYMVLASQFESFKHPFTIMVSLPLALVGALLSLVVTGYHLSMGAMIGVILLMGLVTKNAILLIDGALQHLREGDSVDQALMKAGPRRLRPILMTSAAMAIGMVPTAVGTGTGSEFRAPMAITVIGGVITSTFLTLLVVPVVFAAMERIGFFRRRGGTETVPATNALPEVTQEPGRAA</sequence>
<dbReference type="Proteomes" id="UP000518300">
    <property type="component" value="Unassembled WGS sequence"/>
</dbReference>
<feature type="transmembrane region" description="Helical" evidence="1">
    <location>
        <begin position="462"/>
        <end position="484"/>
    </location>
</feature>
<feature type="transmembrane region" description="Helical" evidence="1">
    <location>
        <begin position="333"/>
        <end position="352"/>
    </location>
</feature>
<name>A0A848LHD0_9BACT</name>
<feature type="transmembrane region" description="Helical" evidence="1">
    <location>
        <begin position="983"/>
        <end position="1008"/>
    </location>
</feature>
<dbReference type="SUPFAM" id="SSF82866">
    <property type="entry name" value="Multidrug efflux transporter AcrB transmembrane domain"/>
    <property type="match status" value="2"/>
</dbReference>
<comment type="caution">
    <text evidence="2">The sequence shown here is derived from an EMBL/GenBank/DDBJ whole genome shotgun (WGS) entry which is preliminary data.</text>
</comment>
<dbReference type="Gene3D" id="3.30.70.1440">
    <property type="entry name" value="Multidrug efflux transporter AcrB pore domain"/>
    <property type="match status" value="1"/>
</dbReference>
<proteinExistence type="predicted"/>
<dbReference type="SUPFAM" id="SSF82693">
    <property type="entry name" value="Multidrug efflux transporter AcrB pore domain, PN1, PN2, PC1 and PC2 subdomains"/>
    <property type="match status" value="3"/>
</dbReference>
<keyword evidence="3" id="KW-1185">Reference proteome</keyword>
<keyword evidence="1" id="KW-0812">Transmembrane</keyword>
<dbReference type="GO" id="GO:0042910">
    <property type="term" value="F:xenobiotic transmembrane transporter activity"/>
    <property type="evidence" value="ECO:0007669"/>
    <property type="project" value="TreeGrafter"/>
</dbReference>
<dbReference type="Gene3D" id="1.20.1640.10">
    <property type="entry name" value="Multidrug efflux transporter AcrB transmembrane domain"/>
    <property type="match status" value="2"/>
</dbReference>
<keyword evidence="1" id="KW-1133">Transmembrane helix</keyword>
<feature type="transmembrane region" description="Helical" evidence="1">
    <location>
        <begin position="430"/>
        <end position="450"/>
    </location>
</feature>